<gene>
    <name evidence="1" type="ORF">KGQ19_36725</name>
</gene>
<dbReference type="SUPFAM" id="SSF53756">
    <property type="entry name" value="UDP-Glycosyltransferase/glycogen phosphorylase"/>
    <property type="match status" value="1"/>
</dbReference>
<organism evidence="1 2">
    <name type="scientific">Catenulispora pinistramenti</name>
    <dbReference type="NCBI Taxonomy" id="2705254"/>
    <lineage>
        <taxon>Bacteria</taxon>
        <taxon>Bacillati</taxon>
        <taxon>Actinomycetota</taxon>
        <taxon>Actinomycetes</taxon>
        <taxon>Catenulisporales</taxon>
        <taxon>Catenulisporaceae</taxon>
        <taxon>Catenulispora</taxon>
    </lineage>
</organism>
<keyword evidence="2" id="KW-1185">Reference proteome</keyword>
<proteinExistence type="predicted"/>
<sequence>MAQLVMTAENFAFGPAGKLITVAEALAERGHELTFVGCGTAYQLASRTGCWDVVKCDTASPAFSSVSRTLFPSADALLSCMDRPSAAAARRAGLPTIWLDPLTWWWDESADWSWDFDLCIAQRSIRPGPDGGDRRTQRNLLEVGPIVDPAPAESSAARGSAGLLVNFGGGEAAGWYEVGKDTDYPFVLMEVLDSAVDLSAFEAVTVTANERIAFELRRRWPDGPFTFGCLGHRDFIRALRQASVFLTVPGLEAPLEAWTYEVPTVFMPPSNSSQYVQLDEYRRHGLVTEGVHLRDHYDRLELMALPLRERSSAFLAQLREWERDGATRAAVGEALARALADRERWPDLVGRGSGFIEGLGGNGLAACLNAVEGFLALRGRST</sequence>
<evidence type="ECO:0000313" key="1">
    <source>
        <dbReference type="EMBL" id="MBS2552415.1"/>
    </source>
</evidence>
<protein>
    <recommendedName>
        <fullName evidence="3">Glycosyltransferase</fullName>
    </recommendedName>
</protein>
<dbReference type="EMBL" id="JAAFYZ010000187">
    <property type="protein sequence ID" value="MBS2552415.1"/>
    <property type="molecule type" value="Genomic_DNA"/>
</dbReference>
<evidence type="ECO:0000313" key="2">
    <source>
        <dbReference type="Proteomes" id="UP000730482"/>
    </source>
</evidence>
<evidence type="ECO:0008006" key="3">
    <source>
        <dbReference type="Google" id="ProtNLM"/>
    </source>
</evidence>
<comment type="caution">
    <text evidence="1">The sequence shown here is derived from an EMBL/GenBank/DDBJ whole genome shotgun (WGS) entry which is preliminary data.</text>
</comment>
<reference evidence="1 2" key="1">
    <citation type="submission" date="2020-02" db="EMBL/GenBank/DDBJ databases">
        <title>Acidophilic actinobacteria isolated from forest soil.</title>
        <authorList>
            <person name="Golinska P."/>
        </authorList>
    </citation>
    <scope>NUCLEOTIDE SEQUENCE [LARGE SCALE GENOMIC DNA]</scope>
    <source>
        <strain evidence="1 2">NL8</strain>
    </source>
</reference>
<accession>A0ABS5L2E1</accession>
<name>A0ABS5L2E1_9ACTN</name>
<dbReference type="Proteomes" id="UP000730482">
    <property type="component" value="Unassembled WGS sequence"/>
</dbReference>